<keyword evidence="1" id="KW-0812">Transmembrane</keyword>
<keyword evidence="1" id="KW-0472">Membrane</keyword>
<name>A0A3S4P4E7_9NEIS</name>
<dbReference type="RefSeq" id="WP_085417457.1">
    <property type="nucleotide sequence ID" value="NZ_CAUJPY010000005.1"/>
</dbReference>
<sequence length="121" mass="12271">MQINSWEAEVKRVYLLLCMLAIPLTASAFGVGGLSDILTGKSRANIAVGVLDNSSIDAEAEASNGGSASAGGVIADQNTKNKAVRTNVSAGILRNTDIKARAKANGRNSKALAGGIIAGTE</sequence>
<accession>A0A3S4P4E7</accession>
<keyword evidence="1" id="KW-1133">Transmembrane helix</keyword>
<dbReference type="AlphaFoldDB" id="A0A3S4P4E7"/>
<dbReference type="KEGG" id="nci:NCTC10296_01193"/>
<dbReference type="EMBL" id="LR134313">
    <property type="protein sequence ID" value="VEF01100.1"/>
    <property type="molecule type" value="Genomic_DNA"/>
</dbReference>
<evidence type="ECO:0000313" key="2">
    <source>
        <dbReference type="EMBL" id="VEF01100.1"/>
    </source>
</evidence>
<reference evidence="2 3" key="1">
    <citation type="submission" date="2018-12" db="EMBL/GenBank/DDBJ databases">
        <authorList>
            <consortium name="Pathogen Informatics"/>
        </authorList>
    </citation>
    <scope>NUCLEOTIDE SEQUENCE [LARGE SCALE GENOMIC DNA]</scope>
    <source>
        <strain evidence="2 3">NCTC10296</strain>
    </source>
</reference>
<dbReference type="OrthoDB" id="8606806at2"/>
<evidence type="ECO:0000313" key="3">
    <source>
        <dbReference type="Proteomes" id="UP000279284"/>
    </source>
</evidence>
<organism evidence="2 3">
    <name type="scientific">Neisseria canis</name>
    <dbReference type="NCBI Taxonomy" id="493"/>
    <lineage>
        <taxon>Bacteria</taxon>
        <taxon>Pseudomonadati</taxon>
        <taxon>Pseudomonadota</taxon>
        <taxon>Betaproteobacteria</taxon>
        <taxon>Neisseriales</taxon>
        <taxon>Neisseriaceae</taxon>
        <taxon>Neisseria</taxon>
    </lineage>
</organism>
<proteinExistence type="predicted"/>
<keyword evidence="3" id="KW-1185">Reference proteome</keyword>
<gene>
    <name evidence="2" type="ORF">NCTC10296_01193</name>
</gene>
<feature type="transmembrane region" description="Helical" evidence="1">
    <location>
        <begin position="12"/>
        <end position="34"/>
    </location>
</feature>
<dbReference type="Proteomes" id="UP000279284">
    <property type="component" value="Chromosome"/>
</dbReference>
<protein>
    <submittedName>
        <fullName evidence="2">Uncharacterized protein</fullName>
    </submittedName>
</protein>
<evidence type="ECO:0000256" key="1">
    <source>
        <dbReference type="SAM" id="Phobius"/>
    </source>
</evidence>